<dbReference type="InterPro" id="IPR002563">
    <property type="entry name" value="Flavin_Rdtase-like_dom"/>
</dbReference>
<dbReference type="InterPro" id="IPR012349">
    <property type="entry name" value="Split_barrel_FMN-bd"/>
</dbReference>
<dbReference type="AlphaFoldDB" id="A0A7J9V0X3"/>
<accession>A0A7J9V0X3</accession>
<dbReference type="SUPFAM" id="SSF50475">
    <property type="entry name" value="FMN-binding split barrel"/>
    <property type="match status" value="1"/>
</dbReference>
<evidence type="ECO:0000256" key="1">
    <source>
        <dbReference type="ARBA" id="ARBA00008898"/>
    </source>
</evidence>
<dbReference type="GO" id="GO:0010181">
    <property type="term" value="F:FMN binding"/>
    <property type="evidence" value="ECO:0007669"/>
    <property type="project" value="InterPro"/>
</dbReference>
<sequence length="164" mass="17612">MSVVTHVSDPRVVRATFAQVPSGVAALAATVDGIDHVLVASTFTVGVSLDPPLVMFAVQRTSSTWPRLRMADRIGISVLGTDQGELCRRLAGPDRAARLHGVPLERALDDAIFVRGASVWMGCRVHAEHPAGDHDVVVLEVVTLESDDDVDPLVFHGSRFRALD</sequence>
<dbReference type="PANTHER" id="PTHR30466:SF11">
    <property type="entry name" value="FLAVIN-DEPENDENT MONOOXYGENASE, REDUCTASE SUBUNIT HSAB"/>
    <property type="match status" value="1"/>
</dbReference>
<evidence type="ECO:0000259" key="3">
    <source>
        <dbReference type="SMART" id="SM00903"/>
    </source>
</evidence>
<dbReference type="Proteomes" id="UP000429644">
    <property type="component" value="Unassembled WGS sequence"/>
</dbReference>
<dbReference type="GO" id="GO:0042602">
    <property type="term" value="F:riboflavin reductase (NADPH) activity"/>
    <property type="evidence" value="ECO:0007669"/>
    <property type="project" value="TreeGrafter"/>
</dbReference>
<dbReference type="PANTHER" id="PTHR30466">
    <property type="entry name" value="FLAVIN REDUCTASE"/>
    <property type="match status" value="1"/>
</dbReference>
<evidence type="ECO:0000256" key="2">
    <source>
        <dbReference type="ARBA" id="ARBA00023002"/>
    </source>
</evidence>
<feature type="domain" description="Flavin reductase like" evidence="3">
    <location>
        <begin position="17"/>
        <end position="162"/>
    </location>
</feature>
<dbReference type="Pfam" id="PF01613">
    <property type="entry name" value="Flavin_Reduct"/>
    <property type="match status" value="1"/>
</dbReference>
<name>A0A7J9V0X3_9MICO</name>
<protein>
    <submittedName>
        <fullName evidence="4">Flavin reductase</fullName>
    </submittedName>
</protein>
<comment type="similarity">
    <text evidence="1">Belongs to the non-flavoprotein flavin reductase family.</text>
</comment>
<comment type="caution">
    <text evidence="4">The sequence shown here is derived from an EMBL/GenBank/DDBJ whole genome shotgun (WGS) entry which is preliminary data.</text>
</comment>
<dbReference type="SMART" id="SM00903">
    <property type="entry name" value="Flavin_Reduct"/>
    <property type="match status" value="1"/>
</dbReference>
<dbReference type="InterPro" id="IPR050268">
    <property type="entry name" value="NADH-dep_flavin_reductase"/>
</dbReference>
<keyword evidence="2" id="KW-0560">Oxidoreductase</keyword>
<dbReference type="OrthoDB" id="9792858at2"/>
<keyword evidence="5" id="KW-1185">Reference proteome</keyword>
<organism evidence="4 5">
    <name type="scientific">Georgenia ruanii</name>
    <dbReference type="NCBI Taxonomy" id="348442"/>
    <lineage>
        <taxon>Bacteria</taxon>
        <taxon>Bacillati</taxon>
        <taxon>Actinomycetota</taxon>
        <taxon>Actinomycetes</taxon>
        <taxon>Micrococcales</taxon>
        <taxon>Bogoriellaceae</taxon>
        <taxon>Georgenia</taxon>
    </lineage>
</organism>
<gene>
    <name evidence="4" type="ORF">GB882_17825</name>
</gene>
<evidence type="ECO:0000313" key="5">
    <source>
        <dbReference type="Proteomes" id="UP000429644"/>
    </source>
</evidence>
<dbReference type="RefSeq" id="WP_152233345.1">
    <property type="nucleotide sequence ID" value="NZ_BAAAOT010000043.1"/>
</dbReference>
<proteinExistence type="inferred from homology"/>
<reference evidence="4 5" key="1">
    <citation type="submission" date="2019-10" db="EMBL/GenBank/DDBJ databases">
        <title>Georgenia wutianyii sp. nov. and Georgenia yuyongxinii sp. nov. isolated from plateau pika (Ochotona curzoniae) in the Qinghai-Tibet plateau of China.</title>
        <authorList>
            <person name="Tian Z."/>
        </authorList>
    </citation>
    <scope>NUCLEOTIDE SEQUENCE [LARGE SCALE GENOMIC DNA]</scope>
    <source>
        <strain evidence="4 5">JCM 15130</strain>
    </source>
</reference>
<dbReference type="EMBL" id="WHPD01003828">
    <property type="protein sequence ID" value="MPV90535.1"/>
    <property type="molecule type" value="Genomic_DNA"/>
</dbReference>
<dbReference type="Gene3D" id="2.30.110.10">
    <property type="entry name" value="Electron Transport, Fmn-binding Protein, Chain A"/>
    <property type="match status" value="1"/>
</dbReference>
<evidence type="ECO:0000313" key="4">
    <source>
        <dbReference type="EMBL" id="MPV90535.1"/>
    </source>
</evidence>